<evidence type="ECO:0000256" key="8">
    <source>
        <dbReference type="RuleBase" id="RU003471"/>
    </source>
</evidence>
<feature type="chain" id="PRO_5046134974" evidence="9">
    <location>
        <begin position="23"/>
        <end position="142"/>
    </location>
</feature>
<evidence type="ECO:0000256" key="5">
    <source>
        <dbReference type="ARBA" id="ARBA00022690"/>
    </source>
</evidence>
<evidence type="ECO:0000259" key="10">
    <source>
        <dbReference type="Pfam" id="PF00720"/>
    </source>
</evidence>
<organism evidence="11 12">
    <name type="scientific">Kitasatospora purpeofusca</name>
    <dbReference type="NCBI Taxonomy" id="67352"/>
    <lineage>
        <taxon>Bacteria</taxon>
        <taxon>Bacillati</taxon>
        <taxon>Actinomycetota</taxon>
        <taxon>Actinomycetes</taxon>
        <taxon>Kitasatosporales</taxon>
        <taxon>Streptomycetaceae</taxon>
        <taxon>Kitasatospora</taxon>
    </lineage>
</organism>
<dbReference type="EMBL" id="CP108110">
    <property type="protein sequence ID" value="WUQ87150.1"/>
    <property type="molecule type" value="Genomic_DNA"/>
</dbReference>
<evidence type="ECO:0000256" key="3">
    <source>
        <dbReference type="ARBA" id="ARBA00011738"/>
    </source>
</evidence>
<reference evidence="11" key="1">
    <citation type="submission" date="2022-10" db="EMBL/GenBank/DDBJ databases">
        <title>The complete genomes of actinobacterial strains from the NBC collection.</title>
        <authorList>
            <person name="Joergensen T.S."/>
            <person name="Alvarez Arevalo M."/>
            <person name="Sterndorff E.B."/>
            <person name="Faurdal D."/>
            <person name="Vuksanovic O."/>
            <person name="Mourched A.-S."/>
            <person name="Charusanti P."/>
            <person name="Shaw S."/>
            <person name="Blin K."/>
            <person name="Weber T."/>
        </authorList>
    </citation>
    <scope>NUCLEOTIDE SEQUENCE</scope>
    <source>
        <strain evidence="11">NBC_00222</strain>
    </source>
</reference>
<proteinExistence type="inferred from homology"/>
<sequence>MKTTRALALLATTLLTTALASATGPTSTASPTTVLAPGTSLRLTVAHGDTPSSGTPRTVTLECPPYGGTATTHPDPVTACRLVDSVNGDLNRLDVDPGVCTDLYDPYTVTASGTYRGRPLSFRHTYGNHCVLLRTTGAVFDF</sequence>
<keyword evidence="12" id="KW-1185">Reference proteome</keyword>
<name>A0ABZ1U9N0_9ACTN</name>
<comment type="subcellular location">
    <subcellularLocation>
        <location evidence="1">Secreted</location>
    </subcellularLocation>
</comment>
<dbReference type="InterPro" id="IPR036819">
    <property type="entry name" value="Subtilisin_inhibitor-like_sf"/>
</dbReference>
<evidence type="ECO:0000313" key="11">
    <source>
        <dbReference type="EMBL" id="WUQ87150.1"/>
    </source>
</evidence>
<dbReference type="PRINTS" id="PR00294">
    <property type="entry name" value="SSBTLNINHBTR"/>
</dbReference>
<dbReference type="Pfam" id="PF00720">
    <property type="entry name" value="SSI"/>
    <property type="match status" value="1"/>
</dbReference>
<evidence type="ECO:0000256" key="7">
    <source>
        <dbReference type="ARBA" id="ARBA00023157"/>
    </source>
</evidence>
<evidence type="ECO:0000313" key="12">
    <source>
        <dbReference type="Proteomes" id="UP001432222"/>
    </source>
</evidence>
<dbReference type="SUPFAM" id="SSF55399">
    <property type="entry name" value="Subtilisin inhibitor"/>
    <property type="match status" value="1"/>
</dbReference>
<evidence type="ECO:0000256" key="9">
    <source>
        <dbReference type="SAM" id="SignalP"/>
    </source>
</evidence>
<comment type="subunit">
    <text evidence="3">Homodimer.</text>
</comment>
<dbReference type="RefSeq" id="WP_328957709.1">
    <property type="nucleotide sequence ID" value="NZ_CP108110.1"/>
</dbReference>
<dbReference type="Proteomes" id="UP001432222">
    <property type="component" value="Chromosome"/>
</dbReference>
<dbReference type="InterPro" id="IPR023549">
    <property type="entry name" value="Subtilisin_inhibitor"/>
</dbReference>
<feature type="signal peptide" evidence="9">
    <location>
        <begin position="1"/>
        <end position="22"/>
    </location>
</feature>
<gene>
    <name evidence="11" type="ORF">OHA16_31845</name>
</gene>
<evidence type="ECO:0000256" key="1">
    <source>
        <dbReference type="ARBA" id="ARBA00004613"/>
    </source>
</evidence>
<keyword evidence="7" id="KW-1015">Disulfide bond</keyword>
<evidence type="ECO:0000256" key="6">
    <source>
        <dbReference type="ARBA" id="ARBA00022900"/>
    </source>
</evidence>
<feature type="domain" description="Subtilisin inhibitor" evidence="10">
    <location>
        <begin position="39"/>
        <end position="128"/>
    </location>
</feature>
<comment type="similarity">
    <text evidence="2 8">Belongs to the protease inhibitor I16 (SSI) family.</text>
</comment>
<evidence type="ECO:0000256" key="4">
    <source>
        <dbReference type="ARBA" id="ARBA00022525"/>
    </source>
</evidence>
<keyword evidence="4" id="KW-0964">Secreted</keyword>
<protein>
    <submittedName>
        <fullName evidence="11">Subtilase-type protease inhibitor</fullName>
    </submittedName>
</protein>
<keyword evidence="5 8" id="KW-0646">Protease inhibitor</keyword>
<accession>A0ABZ1U9N0</accession>
<keyword evidence="9" id="KW-0732">Signal</keyword>
<dbReference type="InterPro" id="IPR000691">
    <property type="entry name" value="Prot_inh_I16_SSI"/>
</dbReference>
<evidence type="ECO:0000256" key="2">
    <source>
        <dbReference type="ARBA" id="ARBA00010472"/>
    </source>
</evidence>
<dbReference type="Gene3D" id="3.30.350.10">
    <property type="entry name" value="Subtilisin inhibitor-like"/>
    <property type="match status" value="1"/>
</dbReference>
<keyword evidence="6 8" id="KW-0722">Serine protease inhibitor</keyword>
<dbReference type="GO" id="GO:0030414">
    <property type="term" value="F:peptidase inhibitor activity"/>
    <property type="evidence" value="ECO:0007669"/>
    <property type="project" value="UniProtKB-KW"/>
</dbReference>